<evidence type="ECO:0000313" key="11">
    <source>
        <dbReference type="Proteomes" id="UP001195483"/>
    </source>
</evidence>
<evidence type="ECO:0000256" key="1">
    <source>
        <dbReference type="ARBA" id="ARBA00010203"/>
    </source>
</evidence>
<dbReference type="Gene3D" id="3.40.50.150">
    <property type="entry name" value="Vaccinia Virus protein VP39"/>
    <property type="match status" value="2"/>
</dbReference>
<dbReference type="InterPro" id="IPR036291">
    <property type="entry name" value="NAD(P)-bd_dom_sf"/>
</dbReference>
<dbReference type="GO" id="GO:0008170">
    <property type="term" value="F:N-methyltransferase activity"/>
    <property type="evidence" value="ECO:0007669"/>
    <property type="project" value="InterPro"/>
</dbReference>
<keyword evidence="7" id="KW-0238">DNA-binding</keyword>
<name>A0AAE0T7M7_9BIVA</name>
<dbReference type="GO" id="GO:0032259">
    <property type="term" value="P:methylation"/>
    <property type="evidence" value="ECO:0007669"/>
    <property type="project" value="UniProtKB-KW"/>
</dbReference>
<dbReference type="EMBL" id="JAEAOA010000085">
    <property type="protein sequence ID" value="KAK3604938.1"/>
    <property type="molecule type" value="Genomic_DNA"/>
</dbReference>
<accession>A0AAE0T7M7</accession>
<reference evidence="10" key="1">
    <citation type="journal article" date="2021" name="Genome Biol. Evol.">
        <title>A High-Quality Reference Genome for a Parasitic Bivalve with Doubly Uniparental Inheritance (Bivalvia: Unionida).</title>
        <authorList>
            <person name="Smith C.H."/>
        </authorList>
    </citation>
    <scope>NUCLEOTIDE SEQUENCE</scope>
    <source>
        <strain evidence="10">CHS0354</strain>
    </source>
</reference>
<comment type="catalytic activity">
    <reaction evidence="8">
        <text>a 2'-deoxycytidine in DNA + S-adenosyl-L-methionine = an N(4)-methyl-2'-deoxycytidine in DNA + S-adenosyl-L-homocysteine + H(+)</text>
        <dbReference type="Rhea" id="RHEA:16857"/>
        <dbReference type="Rhea" id="RHEA-COMP:11369"/>
        <dbReference type="Rhea" id="RHEA-COMP:13674"/>
        <dbReference type="ChEBI" id="CHEBI:15378"/>
        <dbReference type="ChEBI" id="CHEBI:57856"/>
        <dbReference type="ChEBI" id="CHEBI:59789"/>
        <dbReference type="ChEBI" id="CHEBI:85452"/>
        <dbReference type="ChEBI" id="CHEBI:137933"/>
        <dbReference type="EC" id="2.1.1.113"/>
    </reaction>
</comment>
<dbReference type="Gene3D" id="3.40.50.720">
    <property type="entry name" value="NAD(P)-binding Rossmann-like Domain"/>
    <property type="match status" value="1"/>
</dbReference>
<dbReference type="Gene3D" id="3.90.180.10">
    <property type="entry name" value="Medium-chain alcohol dehydrogenases, catalytic domain"/>
    <property type="match status" value="1"/>
</dbReference>
<dbReference type="InterPro" id="IPR050700">
    <property type="entry name" value="YIM1/Zinc_Alcohol_DH_Fams"/>
</dbReference>
<dbReference type="Pfam" id="PF01555">
    <property type="entry name" value="N6_N4_Mtase"/>
    <property type="match status" value="1"/>
</dbReference>
<dbReference type="InterPro" id="IPR020843">
    <property type="entry name" value="ER"/>
</dbReference>
<comment type="caution">
    <text evidence="10">The sequence shown here is derived from an EMBL/GenBank/DDBJ whole genome shotgun (WGS) entry which is preliminary data.</text>
</comment>
<dbReference type="InterPro" id="IPR013149">
    <property type="entry name" value="ADH-like_C"/>
</dbReference>
<evidence type="ECO:0000259" key="9">
    <source>
        <dbReference type="SMART" id="SM00829"/>
    </source>
</evidence>
<dbReference type="InterPro" id="IPR011032">
    <property type="entry name" value="GroES-like_sf"/>
</dbReference>
<dbReference type="Proteomes" id="UP001195483">
    <property type="component" value="Unassembled WGS sequence"/>
</dbReference>
<comment type="similarity">
    <text evidence="1">Belongs to the N(4)/N(6)-methyltransferase family. N(4) subfamily.</text>
</comment>
<dbReference type="EC" id="2.1.1.113" evidence="2"/>
<evidence type="ECO:0000256" key="7">
    <source>
        <dbReference type="ARBA" id="ARBA00023125"/>
    </source>
</evidence>
<dbReference type="PANTHER" id="PTHR11695">
    <property type="entry name" value="ALCOHOL DEHYDROGENASE RELATED"/>
    <property type="match status" value="1"/>
</dbReference>
<sequence>MLILDPFCGSGTTILAANNLNRFAYGIDLNKDFKKLADERLKKKKYKNYKYLIGDALKTVKKIETVDYVVTSPPYHNILRNKGEGLRKKNEKGFRNGSRIGVEYYSEQENDLGNFGTYQEFTKALEQIMSECFKVLKPKKYCSIVISDFTVDKKEVCVQSDIAVICTKYGSPEVLRIEVVEKPILKDNEILIKIIASAVNSGDVRVRGLVVEGVMKIIMRFVLGFSKPRNSILGTVFSGIVEQVGKNVNDFKIADEVFGITGFKFGTYAEYIAVSDKSVVIKKPFNATFEEAAAICFGGQTAYYFLEKAKISEKSNLKVLIYGGTGAVGTAAIQIAKYHNAEVTAVCSEQGKELVKSLGADSIIIYAKEDYTKIPEKFDIIFDAVGKITKKQCDHLLNNGGVFKSVGGFDVASDEIKQLTFLQKLFEKGRYKATIDKTYLIDEIIDAHRYVDTGRKKGNVVLRIAEYQ</sequence>
<evidence type="ECO:0000256" key="6">
    <source>
        <dbReference type="ARBA" id="ARBA00022747"/>
    </source>
</evidence>
<dbReference type="CDD" id="cd02440">
    <property type="entry name" value="AdoMet_MTases"/>
    <property type="match status" value="1"/>
</dbReference>
<dbReference type="Pfam" id="PF00107">
    <property type="entry name" value="ADH_zinc_N"/>
    <property type="match status" value="1"/>
</dbReference>
<dbReference type="PANTHER" id="PTHR11695:SF648">
    <property type="entry name" value="ZINC-BINDING OXIDOREDUCTASE"/>
    <property type="match status" value="1"/>
</dbReference>
<dbReference type="GO" id="GO:0015667">
    <property type="term" value="F:site-specific DNA-methyltransferase (cytosine-N4-specific) activity"/>
    <property type="evidence" value="ECO:0007669"/>
    <property type="project" value="UniProtKB-EC"/>
</dbReference>
<feature type="domain" description="Enoyl reductase (ER)" evidence="9">
    <location>
        <begin position="170"/>
        <end position="462"/>
    </location>
</feature>
<dbReference type="InterPro" id="IPR017985">
    <property type="entry name" value="MeTrfase_CN4_CS"/>
</dbReference>
<organism evidence="10 11">
    <name type="scientific">Potamilus streckersoni</name>
    <dbReference type="NCBI Taxonomy" id="2493646"/>
    <lineage>
        <taxon>Eukaryota</taxon>
        <taxon>Metazoa</taxon>
        <taxon>Spiralia</taxon>
        <taxon>Lophotrochozoa</taxon>
        <taxon>Mollusca</taxon>
        <taxon>Bivalvia</taxon>
        <taxon>Autobranchia</taxon>
        <taxon>Heteroconchia</taxon>
        <taxon>Palaeoheterodonta</taxon>
        <taxon>Unionida</taxon>
        <taxon>Unionoidea</taxon>
        <taxon>Unionidae</taxon>
        <taxon>Ambleminae</taxon>
        <taxon>Lampsilini</taxon>
        <taxon>Potamilus</taxon>
    </lineage>
</organism>
<dbReference type="SUPFAM" id="SSF51735">
    <property type="entry name" value="NAD(P)-binding Rossmann-fold domains"/>
    <property type="match status" value="1"/>
</dbReference>
<dbReference type="SUPFAM" id="SSF50129">
    <property type="entry name" value="GroES-like"/>
    <property type="match status" value="1"/>
</dbReference>
<evidence type="ECO:0000256" key="8">
    <source>
        <dbReference type="ARBA" id="ARBA00049120"/>
    </source>
</evidence>
<dbReference type="PROSITE" id="PS00093">
    <property type="entry name" value="N4_MTASE"/>
    <property type="match status" value="1"/>
</dbReference>
<keyword evidence="3" id="KW-0489">Methyltransferase</keyword>
<gene>
    <name evidence="10" type="ORF">CHS0354_000602</name>
</gene>
<proteinExistence type="inferred from homology"/>
<reference evidence="10" key="3">
    <citation type="submission" date="2023-05" db="EMBL/GenBank/DDBJ databases">
        <authorList>
            <person name="Smith C.H."/>
        </authorList>
    </citation>
    <scope>NUCLEOTIDE SEQUENCE</scope>
    <source>
        <strain evidence="10">CHS0354</strain>
        <tissue evidence="10">Mantle</tissue>
    </source>
</reference>
<evidence type="ECO:0000256" key="4">
    <source>
        <dbReference type="ARBA" id="ARBA00022679"/>
    </source>
</evidence>
<evidence type="ECO:0000313" key="10">
    <source>
        <dbReference type="EMBL" id="KAK3604938.1"/>
    </source>
</evidence>
<dbReference type="GO" id="GO:0003677">
    <property type="term" value="F:DNA binding"/>
    <property type="evidence" value="ECO:0007669"/>
    <property type="project" value="UniProtKB-KW"/>
</dbReference>
<dbReference type="CDD" id="cd08267">
    <property type="entry name" value="MDR1"/>
    <property type="match status" value="1"/>
</dbReference>
<evidence type="ECO:0000256" key="5">
    <source>
        <dbReference type="ARBA" id="ARBA00022691"/>
    </source>
</evidence>
<dbReference type="InterPro" id="IPR013154">
    <property type="entry name" value="ADH-like_N"/>
</dbReference>
<keyword evidence="6" id="KW-0680">Restriction system</keyword>
<evidence type="ECO:0000256" key="3">
    <source>
        <dbReference type="ARBA" id="ARBA00022603"/>
    </source>
</evidence>
<reference evidence="10" key="2">
    <citation type="journal article" date="2021" name="Genome Biol. Evol.">
        <title>Developing a high-quality reference genome for a parasitic bivalve with doubly uniparental inheritance (Bivalvia: Unionida).</title>
        <authorList>
            <person name="Smith C.H."/>
        </authorList>
    </citation>
    <scope>NUCLEOTIDE SEQUENCE</scope>
    <source>
        <strain evidence="10">CHS0354</strain>
        <tissue evidence="10">Mantle</tissue>
    </source>
</reference>
<keyword evidence="4" id="KW-0808">Transferase</keyword>
<dbReference type="GO" id="GO:0016491">
    <property type="term" value="F:oxidoreductase activity"/>
    <property type="evidence" value="ECO:0007669"/>
    <property type="project" value="InterPro"/>
</dbReference>
<keyword evidence="11" id="KW-1185">Reference proteome</keyword>
<dbReference type="InterPro" id="IPR029063">
    <property type="entry name" value="SAM-dependent_MTases_sf"/>
</dbReference>
<dbReference type="Pfam" id="PF08240">
    <property type="entry name" value="ADH_N"/>
    <property type="match status" value="1"/>
</dbReference>
<dbReference type="AlphaFoldDB" id="A0AAE0T7M7"/>
<dbReference type="InterPro" id="IPR002941">
    <property type="entry name" value="DNA_methylase_N4/N6"/>
</dbReference>
<dbReference type="SMART" id="SM00829">
    <property type="entry name" value="PKS_ER"/>
    <property type="match status" value="1"/>
</dbReference>
<protein>
    <recommendedName>
        <fullName evidence="2">site-specific DNA-methyltransferase (cytosine-N(4)-specific)</fullName>
        <ecNumber evidence="2">2.1.1.113</ecNumber>
    </recommendedName>
</protein>
<dbReference type="SUPFAM" id="SSF53335">
    <property type="entry name" value="S-adenosyl-L-methionine-dependent methyltransferases"/>
    <property type="match status" value="1"/>
</dbReference>
<dbReference type="GO" id="GO:0009307">
    <property type="term" value="P:DNA restriction-modification system"/>
    <property type="evidence" value="ECO:0007669"/>
    <property type="project" value="UniProtKB-KW"/>
</dbReference>
<evidence type="ECO:0000256" key="2">
    <source>
        <dbReference type="ARBA" id="ARBA00012185"/>
    </source>
</evidence>
<keyword evidence="5" id="KW-0949">S-adenosyl-L-methionine</keyword>